<evidence type="ECO:0000259" key="12">
    <source>
        <dbReference type="Pfam" id="PF00768"/>
    </source>
</evidence>
<dbReference type="RefSeq" id="WP_013427248.1">
    <property type="nucleotide sequence ID" value="NC_014666.1"/>
</dbReference>
<keyword evidence="11" id="KW-0472">Membrane</keyword>
<evidence type="ECO:0000256" key="1">
    <source>
        <dbReference type="ARBA" id="ARBA00007164"/>
    </source>
</evidence>
<dbReference type="InterPro" id="IPR012338">
    <property type="entry name" value="Beta-lactam/transpept-like"/>
</dbReference>
<dbReference type="GO" id="GO:0009252">
    <property type="term" value="P:peptidoglycan biosynthetic process"/>
    <property type="evidence" value="ECO:0007669"/>
    <property type="project" value="UniProtKB-KW"/>
</dbReference>
<proteinExistence type="inferred from homology"/>
<keyword evidence="2" id="KW-0732">Signal</keyword>
<keyword evidence="14" id="KW-1185">Reference proteome</keyword>
<dbReference type="GO" id="GO:0008360">
    <property type="term" value="P:regulation of cell shape"/>
    <property type="evidence" value="ECO:0007669"/>
    <property type="project" value="UniProtKB-KW"/>
</dbReference>
<keyword evidence="13" id="KW-0645">Protease</keyword>
<dbReference type="Proteomes" id="UP000002484">
    <property type="component" value="Chromosome"/>
</dbReference>
<feature type="region of interest" description="Disordered" evidence="10">
    <location>
        <begin position="38"/>
        <end position="59"/>
    </location>
</feature>
<evidence type="ECO:0000256" key="9">
    <source>
        <dbReference type="RuleBase" id="RU004016"/>
    </source>
</evidence>
<dbReference type="PANTHER" id="PTHR21581:SF33">
    <property type="entry name" value="D-ALANYL-D-ALANINE CARBOXYPEPTIDASE DACB"/>
    <property type="match status" value="1"/>
</dbReference>
<protein>
    <submittedName>
        <fullName evidence="13">Peptidase S11 D-alanyl-D-alanine carboxypeptidase 1</fullName>
    </submittedName>
</protein>
<dbReference type="InterPro" id="IPR018044">
    <property type="entry name" value="Peptidase_S11"/>
</dbReference>
<dbReference type="PANTHER" id="PTHR21581">
    <property type="entry name" value="D-ALANYL-D-ALANINE CARBOXYPEPTIDASE"/>
    <property type="match status" value="1"/>
</dbReference>
<evidence type="ECO:0000256" key="4">
    <source>
        <dbReference type="ARBA" id="ARBA00022960"/>
    </source>
</evidence>
<dbReference type="HOGENOM" id="CLU_027070_3_1_11"/>
<evidence type="ECO:0000256" key="3">
    <source>
        <dbReference type="ARBA" id="ARBA00022801"/>
    </source>
</evidence>
<feature type="active site" description="Acyl-ester intermediate" evidence="7">
    <location>
        <position position="105"/>
    </location>
</feature>
<dbReference type="EMBL" id="CP002299">
    <property type="protein sequence ID" value="ADP84130.1"/>
    <property type="molecule type" value="Genomic_DNA"/>
</dbReference>
<dbReference type="InParanoid" id="E3J225"/>
<evidence type="ECO:0000256" key="6">
    <source>
        <dbReference type="ARBA" id="ARBA00023316"/>
    </source>
</evidence>
<evidence type="ECO:0000256" key="5">
    <source>
        <dbReference type="ARBA" id="ARBA00022984"/>
    </source>
</evidence>
<sequence length="437" mass="43802">MAAVGVAGRVRLARVLVTVVLALLAPVVLPLAGEPAAAAPAGPASAGPPRAESPAGPVPPAALAVGAGATSLPGQLTSAGWLVADADTGQILAAKGADTRDLPASTMKILTALVVLPGLAPDRRVTVGRDAVTVDGTKVGLVPGQSYLVRDLATAMLIASGNDATVALVDAVGGRDAVVARMNALAASLGATDTHAVDPTGLDAPGQLSSVRDLAILGRAAIAQPVISRYLTIPRAVLPTPNGGSFEIQNHNLLLGRYPGTLGVKNGYTVAADATYVGAARRGGRTLVVALLRAAPNYAADARALLDWGFANDGVAAPVGMLPAPPPAPTVGDEVPPTGAGIGGLAGGPASASGAGRHHGGSGPGWITWLALGATVLAGLLTAAGHRRKRVRARRDAQRARARHLATARPLPPQRRGTGPHRRRRQRDLSGSGPRGR</sequence>
<dbReference type="PRINTS" id="PR00725">
    <property type="entry name" value="DADACBPTASE1"/>
</dbReference>
<dbReference type="eggNOG" id="COG1686">
    <property type="taxonomic scope" value="Bacteria"/>
</dbReference>
<gene>
    <name evidence="13" type="ordered locus">FraEuI1c_6146</name>
</gene>
<dbReference type="GO" id="GO:0009002">
    <property type="term" value="F:serine-type D-Ala-D-Ala carboxypeptidase activity"/>
    <property type="evidence" value="ECO:0007669"/>
    <property type="project" value="InterPro"/>
</dbReference>
<dbReference type="KEGG" id="fri:FraEuI1c_6146"/>
<dbReference type="STRING" id="298654.FraEuI1c_6146"/>
<feature type="region of interest" description="Disordered" evidence="10">
    <location>
        <begin position="386"/>
        <end position="437"/>
    </location>
</feature>
<dbReference type="Gene3D" id="3.40.710.10">
    <property type="entry name" value="DD-peptidase/beta-lactamase superfamily"/>
    <property type="match status" value="1"/>
</dbReference>
<accession>E3J225</accession>
<evidence type="ECO:0000256" key="8">
    <source>
        <dbReference type="PIRSR" id="PIRSR618044-2"/>
    </source>
</evidence>
<dbReference type="AlphaFoldDB" id="E3J225"/>
<dbReference type="GO" id="GO:0006508">
    <property type="term" value="P:proteolysis"/>
    <property type="evidence" value="ECO:0007669"/>
    <property type="project" value="InterPro"/>
</dbReference>
<evidence type="ECO:0000256" key="11">
    <source>
        <dbReference type="SAM" id="Phobius"/>
    </source>
</evidence>
<dbReference type="GO" id="GO:0071555">
    <property type="term" value="P:cell wall organization"/>
    <property type="evidence" value="ECO:0007669"/>
    <property type="project" value="UniProtKB-KW"/>
</dbReference>
<keyword evidence="13" id="KW-0121">Carboxypeptidase</keyword>
<feature type="binding site" evidence="8">
    <location>
        <position position="265"/>
    </location>
    <ligand>
        <name>substrate</name>
    </ligand>
</feature>
<evidence type="ECO:0000313" key="14">
    <source>
        <dbReference type="Proteomes" id="UP000002484"/>
    </source>
</evidence>
<feature type="active site" description="Proton acceptor" evidence="7">
    <location>
        <position position="108"/>
    </location>
</feature>
<dbReference type="Pfam" id="PF00768">
    <property type="entry name" value="Peptidase_S11"/>
    <property type="match status" value="1"/>
</dbReference>
<dbReference type="InterPro" id="IPR001967">
    <property type="entry name" value="Peptidase_S11_N"/>
</dbReference>
<keyword evidence="11" id="KW-1133">Transmembrane helix</keyword>
<evidence type="ECO:0000256" key="2">
    <source>
        <dbReference type="ARBA" id="ARBA00022729"/>
    </source>
</evidence>
<name>E3J225_PSEI1</name>
<dbReference type="OrthoDB" id="3663940at2"/>
<evidence type="ECO:0000256" key="7">
    <source>
        <dbReference type="PIRSR" id="PIRSR618044-1"/>
    </source>
</evidence>
<evidence type="ECO:0000256" key="10">
    <source>
        <dbReference type="SAM" id="MobiDB-lite"/>
    </source>
</evidence>
<feature type="transmembrane region" description="Helical" evidence="11">
    <location>
        <begin position="366"/>
        <end position="385"/>
    </location>
</feature>
<reference evidence="13 14" key="1">
    <citation type="submission" date="2010-10" db="EMBL/GenBank/DDBJ databases">
        <title>Complete sequence of Frankia sp. EuI1c.</title>
        <authorList>
            <consortium name="US DOE Joint Genome Institute"/>
            <person name="Lucas S."/>
            <person name="Copeland A."/>
            <person name="Lapidus A."/>
            <person name="Cheng J.-F."/>
            <person name="Bruce D."/>
            <person name="Goodwin L."/>
            <person name="Pitluck S."/>
            <person name="Chertkov O."/>
            <person name="Detter J.C."/>
            <person name="Han C."/>
            <person name="Tapia R."/>
            <person name="Land M."/>
            <person name="Hauser L."/>
            <person name="Jeffries C."/>
            <person name="Kyrpides N."/>
            <person name="Ivanova N."/>
            <person name="Mikhailova N."/>
            <person name="Beauchemin N."/>
            <person name="Sen A."/>
            <person name="Sur S.A."/>
            <person name="Gtari M."/>
            <person name="Wall L."/>
            <person name="Tisa L."/>
            <person name="Woyke T."/>
        </authorList>
    </citation>
    <scope>NUCLEOTIDE SEQUENCE [LARGE SCALE GENOMIC DNA]</scope>
    <source>
        <strain evidence="14">DSM 45817 / CECT 9037 / EuI1c</strain>
    </source>
</reference>
<comment type="similarity">
    <text evidence="1 9">Belongs to the peptidase S11 family.</text>
</comment>
<keyword evidence="3" id="KW-0378">Hydrolase</keyword>
<keyword evidence="5" id="KW-0573">Peptidoglycan synthesis</keyword>
<feature type="active site" evidence="7">
    <location>
        <position position="160"/>
    </location>
</feature>
<keyword evidence="4" id="KW-0133">Cell shape</keyword>
<dbReference type="FunCoup" id="E3J225">
    <property type="interactions" value="29"/>
</dbReference>
<evidence type="ECO:0000313" key="13">
    <source>
        <dbReference type="EMBL" id="ADP84130.1"/>
    </source>
</evidence>
<keyword evidence="6" id="KW-0961">Cell wall biogenesis/degradation</keyword>
<organism evidence="13 14">
    <name type="scientific">Pseudofrankia inefficax (strain DSM 45817 / CECT 9037 / DDB 130130 / EuI1c)</name>
    <name type="common">Frankia inefficax</name>
    <dbReference type="NCBI Taxonomy" id="298654"/>
    <lineage>
        <taxon>Bacteria</taxon>
        <taxon>Bacillati</taxon>
        <taxon>Actinomycetota</taxon>
        <taxon>Actinomycetes</taxon>
        <taxon>Frankiales</taxon>
        <taxon>Frankiaceae</taxon>
        <taxon>Pseudofrankia</taxon>
    </lineage>
</organism>
<keyword evidence="11" id="KW-0812">Transmembrane</keyword>
<dbReference type="SUPFAM" id="SSF56601">
    <property type="entry name" value="beta-lactamase/transpeptidase-like"/>
    <property type="match status" value="1"/>
</dbReference>
<feature type="domain" description="Peptidase S11 D-alanyl-D-alanine carboxypeptidase A N-terminal" evidence="12">
    <location>
        <begin position="73"/>
        <end position="293"/>
    </location>
</feature>